<dbReference type="InterPro" id="IPR001227">
    <property type="entry name" value="Ac_transferase_dom_sf"/>
</dbReference>
<dbReference type="EMBL" id="JABVED010000001">
    <property type="protein sequence ID" value="MBC6445967.1"/>
    <property type="molecule type" value="Genomic_DNA"/>
</dbReference>
<dbReference type="InterPro" id="IPR036736">
    <property type="entry name" value="ACP-like_sf"/>
</dbReference>
<dbReference type="Gene3D" id="3.40.366.10">
    <property type="entry name" value="Malonyl-Coenzyme A Acyl Carrier Protein, domain 2"/>
    <property type="match status" value="1"/>
</dbReference>
<dbReference type="InterPro" id="IPR036291">
    <property type="entry name" value="NAD(P)-bd_dom_sf"/>
</dbReference>
<dbReference type="Gene3D" id="3.30.70.250">
    <property type="entry name" value="Malonyl-CoA ACP transacylase, ACP-binding"/>
    <property type="match status" value="1"/>
</dbReference>
<dbReference type="Pfam" id="PF14765">
    <property type="entry name" value="PS-DH"/>
    <property type="match status" value="1"/>
</dbReference>
<keyword evidence="2" id="KW-0596">Phosphopantetheine</keyword>
<keyword evidence="9" id="KW-1185">Reference proteome</keyword>
<dbReference type="SMART" id="SM00827">
    <property type="entry name" value="PKS_AT"/>
    <property type="match status" value="1"/>
</dbReference>
<evidence type="ECO:0000256" key="3">
    <source>
        <dbReference type="ARBA" id="ARBA00022553"/>
    </source>
</evidence>
<dbReference type="Pfam" id="PF21089">
    <property type="entry name" value="PKS_DH_N"/>
    <property type="match status" value="1"/>
</dbReference>
<evidence type="ECO:0000256" key="4">
    <source>
        <dbReference type="ARBA" id="ARBA00022679"/>
    </source>
</evidence>
<organism evidence="8 9">
    <name type="scientific">Actinokineospora xionganensis</name>
    <dbReference type="NCBI Taxonomy" id="2684470"/>
    <lineage>
        <taxon>Bacteria</taxon>
        <taxon>Bacillati</taxon>
        <taxon>Actinomycetota</taxon>
        <taxon>Actinomycetes</taxon>
        <taxon>Pseudonocardiales</taxon>
        <taxon>Pseudonocardiaceae</taxon>
        <taxon>Actinokineospora</taxon>
    </lineage>
</organism>
<dbReference type="InterPro" id="IPR049900">
    <property type="entry name" value="PKS_mFAS_DH"/>
</dbReference>
<dbReference type="InterPro" id="IPR042104">
    <property type="entry name" value="PKS_dehydratase_sf"/>
</dbReference>
<evidence type="ECO:0000256" key="1">
    <source>
        <dbReference type="ARBA" id="ARBA00004496"/>
    </source>
</evidence>
<dbReference type="SMART" id="SM00822">
    <property type="entry name" value="PKS_KR"/>
    <property type="match status" value="1"/>
</dbReference>
<feature type="domain" description="Carrier" evidence="6">
    <location>
        <begin position="1180"/>
        <end position="1257"/>
    </location>
</feature>
<dbReference type="Pfam" id="PF22336">
    <property type="entry name" value="RhiE-like_linker"/>
    <property type="match status" value="1"/>
</dbReference>
<dbReference type="Gene3D" id="1.10.1200.10">
    <property type="entry name" value="ACP-like"/>
    <property type="match status" value="1"/>
</dbReference>
<feature type="region of interest" description="C-terminal hotdog fold" evidence="5">
    <location>
        <begin position="578"/>
        <end position="720"/>
    </location>
</feature>
<dbReference type="Gene3D" id="3.40.50.720">
    <property type="entry name" value="NAD(P)-binding Rossmann-like Domain"/>
    <property type="match status" value="1"/>
</dbReference>
<proteinExistence type="predicted"/>
<dbReference type="InterPro" id="IPR049552">
    <property type="entry name" value="PKS_DH_N"/>
</dbReference>
<dbReference type="Proteomes" id="UP000734823">
    <property type="component" value="Unassembled WGS sequence"/>
</dbReference>
<reference evidence="8 9" key="1">
    <citation type="submission" date="2020-06" db="EMBL/GenBank/DDBJ databases">
        <title>Actinokineospora xiongansis sp. nov., isolated from soil of Baiyangdian.</title>
        <authorList>
            <person name="Zhang X."/>
        </authorList>
    </citation>
    <scope>NUCLEOTIDE SEQUENCE [LARGE SCALE GENOMIC DNA]</scope>
    <source>
        <strain evidence="8 9">HBU206404</strain>
    </source>
</reference>
<dbReference type="InterPro" id="IPR020806">
    <property type="entry name" value="PKS_PP-bd"/>
</dbReference>
<dbReference type="SUPFAM" id="SSF52151">
    <property type="entry name" value="FabD/lysophospholipase-like"/>
    <property type="match status" value="1"/>
</dbReference>
<evidence type="ECO:0000259" key="7">
    <source>
        <dbReference type="PROSITE" id="PS52019"/>
    </source>
</evidence>
<dbReference type="InterPro" id="IPR049551">
    <property type="entry name" value="PKS_DH_C"/>
</dbReference>
<evidence type="ECO:0000256" key="2">
    <source>
        <dbReference type="ARBA" id="ARBA00022450"/>
    </source>
</evidence>
<evidence type="ECO:0000256" key="5">
    <source>
        <dbReference type="PROSITE-ProRule" id="PRU01363"/>
    </source>
</evidence>
<dbReference type="InterPro" id="IPR016036">
    <property type="entry name" value="Malonyl_transacylase_ACP-bd"/>
</dbReference>
<dbReference type="SUPFAM" id="SSF47336">
    <property type="entry name" value="ACP-like"/>
    <property type="match status" value="1"/>
</dbReference>
<dbReference type="InterPro" id="IPR016035">
    <property type="entry name" value="Acyl_Trfase/lysoPLipase"/>
</dbReference>
<evidence type="ECO:0000259" key="6">
    <source>
        <dbReference type="PROSITE" id="PS50075"/>
    </source>
</evidence>
<keyword evidence="4" id="KW-0808">Transferase</keyword>
<dbReference type="PROSITE" id="PS52019">
    <property type="entry name" value="PKS_MFAS_DH"/>
    <property type="match status" value="1"/>
</dbReference>
<dbReference type="PROSITE" id="PS00012">
    <property type="entry name" value="PHOSPHOPANTETHEINE"/>
    <property type="match status" value="1"/>
</dbReference>
<dbReference type="PROSITE" id="PS50075">
    <property type="entry name" value="CARRIER"/>
    <property type="match status" value="1"/>
</dbReference>
<feature type="domain" description="PKS/mFAS DH" evidence="7">
    <location>
        <begin position="445"/>
        <end position="720"/>
    </location>
</feature>
<dbReference type="InterPro" id="IPR054514">
    <property type="entry name" value="RhiE-like_linker"/>
</dbReference>
<dbReference type="Pfam" id="PF00550">
    <property type="entry name" value="PP-binding"/>
    <property type="match status" value="1"/>
</dbReference>
<dbReference type="Pfam" id="PF08659">
    <property type="entry name" value="KR"/>
    <property type="match status" value="1"/>
</dbReference>
<feature type="active site" description="Proton acceptor; for dehydratase activity" evidence="5">
    <location>
        <position position="478"/>
    </location>
</feature>
<name>A0ABR7KZV2_9PSEU</name>
<dbReference type="SUPFAM" id="SSF55048">
    <property type="entry name" value="Probable ACP-binding domain of malonyl-CoA ACP transacylase"/>
    <property type="match status" value="1"/>
</dbReference>
<dbReference type="SMART" id="SM00823">
    <property type="entry name" value="PKS_PP"/>
    <property type="match status" value="1"/>
</dbReference>
<accession>A0ABR7KZV2</accession>
<dbReference type="Gene3D" id="3.10.129.110">
    <property type="entry name" value="Polyketide synthase dehydratase"/>
    <property type="match status" value="1"/>
</dbReference>
<dbReference type="Pfam" id="PF00698">
    <property type="entry name" value="Acyl_transf_1"/>
    <property type="match status" value="1"/>
</dbReference>
<evidence type="ECO:0000313" key="9">
    <source>
        <dbReference type="Proteomes" id="UP000734823"/>
    </source>
</evidence>
<dbReference type="InterPro" id="IPR009081">
    <property type="entry name" value="PP-bd_ACP"/>
</dbReference>
<keyword evidence="3" id="KW-0597">Phosphoprotein</keyword>
<dbReference type="PANTHER" id="PTHR43775:SF37">
    <property type="entry name" value="SI:DKEY-61P9.11"/>
    <property type="match status" value="1"/>
</dbReference>
<evidence type="ECO:0000313" key="8">
    <source>
        <dbReference type="EMBL" id="MBC6445967.1"/>
    </source>
</evidence>
<feature type="active site" description="Proton donor; for dehydratase activity" evidence="5">
    <location>
        <position position="638"/>
    </location>
</feature>
<gene>
    <name evidence="8" type="ORF">GPZ80_02120</name>
</gene>
<dbReference type="InterPro" id="IPR050091">
    <property type="entry name" value="PKS_NRPS_Biosynth_Enz"/>
</dbReference>
<dbReference type="PANTHER" id="PTHR43775">
    <property type="entry name" value="FATTY ACID SYNTHASE"/>
    <property type="match status" value="1"/>
</dbReference>
<dbReference type="InterPro" id="IPR057326">
    <property type="entry name" value="KR_dom"/>
</dbReference>
<sequence>MSLLFPISGRSPQATRANAGRLAAWLAGPGTEADPADIAHTLALRRSHLACRAFAVAADHAELGAGLRALAGTDAVEQAARFALPEPVLVFSGHGSQWCGMGAEMLRDEPVFAAVVDELEPVFAAEGRGSLRTLLCDTDLTTAAFADVQPAIFAVQYGLTRVLAGYGVRPAGVIGQSMGEVAAAAAAGALSVADAARVICRRSTLMQERLANRGATALLDVGRQDVLARLADRPGIDIAGYTSTRSTVVAGDRDQVAALVAECEAAGHCAHVVPGVGMAIHCRMVDDILPELLDELADLRPRTPLLRFYSTAVDAAGPSLLDAAYWAANLRNPVRLEQAVLAAVADGARVFVEVAPHPLLLRSLRDTLEDHVVRPVRLVETLRREQPARPAVLTTLGTLHTAGAHVDWSALQPAGTLVDLPTTAWQHQMFPSGPGPRQGQSPGSHPLLGAHVRLPGTPVRHVWQSTVDIAESPWLADHRVREEAVLPATAYCEMALAAAQAAFDVPLDELELSDVGFLRPLALTTPVTVTTMLTRSGAGATVEITAESDVDVVLHARASVTYTGSRAVPRPTRSGIDLSAENATGIHRELCSLGIRYGPAFTGLRALTVQGAVAHYVVRAPAELPRDGRFVFHPALLDACLHGIAAITRDDTGALRVPASLARLRVWRRPDLGGELHCRAFIDGDGVNSSVGVVIADPAGRPIAEIAGLAVRRLSDATVESPVDDLLYTMDWEGAPRRGVTDSGRTWSVVPLGGQVEVADALTAELVRLGGHAAGADEPDAIVLLADRGHPADPSAAALAGVQTALSGLRRWSAARPRLFVVTYGAYATGERPDLIGAGLVGLVRAVREELPELAPVHLDVSAGTTTSVIAEELAAAFGASEWDSEVALQGERRAVARFVRLPETASTEAPTPLVRPGDGYAITGGTGGLGLRTTRWLAARGAGHIALNARSEPGPVARREIEAIEASGTRISVVRGDIAEPGVAARLLAAVTDAGVPLRGVVHAAGVLDDGLLPDLDDARLSTVWRPKADGAWLLHEASVGHRLDWWIAYSSFAGALGSPGQANYAAANTFTDALVRWRHAAGLPGLSIAWGPWSEVGLVKDATFPGVGSMTPEVAFAALERAIGSGVANVVAAALRPEALLAARPHHALSELFARLVTAGERDDGFDVAALSGLRDDERIAVVRDRVRQRVCQVLGYPLERVTDDLPLVELGLDSLSAVQIRNAIRADFGQELPVSRVLQGATLADLARDLDPLPADTSQHTATATRLAERRAMTRAGGTARLRERRRAAR</sequence>
<dbReference type="RefSeq" id="WP_187218020.1">
    <property type="nucleotide sequence ID" value="NZ_JABVED010000001.1"/>
</dbReference>
<dbReference type="SMART" id="SM00826">
    <property type="entry name" value="PKS_DH"/>
    <property type="match status" value="1"/>
</dbReference>
<protein>
    <submittedName>
        <fullName evidence="8">SDR family NAD(P)-dependent oxidoreductase</fullName>
    </submittedName>
</protein>
<dbReference type="InterPro" id="IPR020807">
    <property type="entry name" value="PKS_DH"/>
</dbReference>
<comment type="subcellular location">
    <subcellularLocation>
        <location evidence="1">Cytoplasm</location>
    </subcellularLocation>
</comment>
<dbReference type="InterPro" id="IPR006162">
    <property type="entry name" value="Ppantetheine_attach_site"/>
</dbReference>
<feature type="region of interest" description="N-terminal hotdog fold" evidence="5">
    <location>
        <begin position="445"/>
        <end position="567"/>
    </location>
</feature>
<dbReference type="InterPro" id="IPR013968">
    <property type="entry name" value="PKS_KR"/>
</dbReference>
<dbReference type="SUPFAM" id="SSF51735">
    <property type="entry name" value="NAD(P)-binding Rossmann-fold domains"/>
    <property type="match status" value="2"/>
</dbReference>
<dbReference type="InterPro" id="IPR014043">
    <property type="entry name" value="Acyl_transferase_dom"/>
</dbReference>
<comment type="caution">
    <text evidence="8">The sequence shown here is derived from an EMBL/GenBank/DDBJ whole genome shotgun (WGS) entry which is preliminary data.</text>
</comment>